<reference evidence="3 4" key="1">
    <citation type="journal article" date="2019" name="Int. J. Syst. Evol. Microbiol.">
        <title>The Global Catalogue of Microorganisms (GCM) 10K type strain sequencing project: providing services to taxonomists for standard genome sequencing and annotation.</title>
        <authorList>
            <consortium name="The Broad Institute Genomics Platform"/>
            <consortium name="The Broad Institute Genome Sequencing Center for Infectious Disease"/>
            <person name="Wu L."/>
            <person name="Ma J."/>
        </authorList>
    </citation>
    <scope>NUCLEOTIDE SEQUENCE [LARGE SCALE GENOMIC DNA]</scope>
    <source>
        <strain evidence="3 4">JCM 11444</strain>
    </source>
</reference>
<keyword evidence="4" id="KW-1185">Reference proteome</keyword>
<proteinExistence type="predicted"/>
<keyword evidence="2" id="KW-0812">Transmembrane</keyword>
<evidence type="ECO:0008006" key="5">
    <source>
        <dbReference type="Google" id="ProtNLM"/>
    </source>
</evidence>
<feature type="region of interest" description="Disordered" evidence="1">
    <location>
        <begin position="1"/>
        <end position="42"/>
    </location>
</feature>
<keyword evidence="2" id="KW-0472">Membrane</keyword>
<keyword evidence="2" id="KW-1133">Transmembrane helix</keyword>
<comment type="caution">
    <text evidence="3">The sequence shown here is derived from an EMBL/GenBank/DDBJ whole genome shotgun (WGS) entry which is preliminary data.</text>
</comment>
<feature type="compositionally biased region" description="Basic and acidic residues" evidence="1">
    <location>
        <begin position="8"/>
        <end position="26"/>
    </location>
</feature>
<accession>A0ABN1QEK3</accession>
<dbReference type="EMBL" id="BAAAID010000041">
    <property type="protein sequence ID" value="GAA0941539.1"/>
    <property type="molecule type" value="Genomic_DNA"/>
</dbReference>
<evidence type="ECO:0000313" key="4">
    <source>
        <dbReference type="Proteomes" id="UP001500418"/>
    </source>
</evidence>
<feature type="transmembrane region" description="Helical" evidence="2">
    <location>
        <begin position="74"/>
        <end position="96"/>
    </location>
</feature>
<dbReference type="Proteomes" id="UP001500418">
    <property type="component" value="Unassembled WGS sequence"/>
</dbReference>
<sequence>MRRRSFGHRFDHSRGHLRSHLRDHSRGHSLGQVSPDRSRHPFEPGKLVAGLVILGVAAAYGMDAAGEWDVRPEIALPALLCGLCVAALISALTYALRRRSGRATPDD</sequence>
<protein>
    <recommendedName>
        <fullName evidence="5">Integral membrane protein</fullName>
    </recommendedName>
</protein>
<evidence type="ECO:0000313" key="3">
    <source>
        <dbReference type="EMBL" id="GAA0941539.1"/>
    </source>
</evidence>
<evidence type="ECO:0000256" key="1">
    <source>
        <dbReference type="SAM" id="MobiDB-lite"/>
    </source>
</evidence>
<gene>
    <name evidence="3" type="ORF">GCM10009575_057120</name>
</gene>
<name>A0ABN1QEK3_9ACTN</name>
<organism evidence="3 4">
    <name type="scientific">Streptomyces rhizosphaericus</name>
    <dbReference type="NCBI Taxonomy" id="114699"/>
    <lineage>
        <taxon>Bacteria</taxon>
        <taxon>Bacillati</taxon>
        <taxon>Actinomycetota</taxon>
        <taxon>Actinomycetes</taxon>
        <taxon>Kitasatosporales</taxon>
        <taxon>Streptomycetaceae</taxon>
        <taxon>Streptomyces</taxon>
        <taxon>Streptomyces violaceusniger group</taxon>
    </lineage>
</organism>
<evidence type="ECO:0000256" key="2">
    <source>
        <dbReference type="SAM" id="Phobius"/>
    </source>
</evidence>
<feature type="transmembrane region" description="Helical" evidence="2">
    <location>
        <begin position="45"/>
        <end position="62"/>
    </location>
</feature>